<accession>M9M0P5</accession>
<name>M9M0P5_PAEPP</name>
<feature type="non-terminal residue" evidence="1">
    <location>
        <position position="1"/>
    </location>
</feature>
<sequence>QCVIARFAWDALVAVLHDQYPNYGYLHLCQYDKIEFGYD</sequence>
<protein>
    <submittedName>
        <fullName evidence="1">Uncharacterized protein</fullName>
    </submittedName>
</protein>
<keyword evidence="2" id="KW-1185">Reference proteome</keyword>
<dbReference type="Proteomes" id="UP000029453">
    <property type="component" value="Unassembled WGS sequence"/>
</dbReference>
<reference evidence="1 2" key="1">
    <citation type="submission" date="2012-10" db="EMBL/GenBank/DDBJ databases">
        <title>Draft Genome Sequence of Paenibacillus popilliae ATCC 14706T.</title>
        <authorList>
            <person name="Iiyama K."/>
            <person name="Mori K."/>
            <person name="Mon H."/>
            <person name="Chieda Y."/>
            <person name="Lee J.M."/>
            <person name="Kusakabe T."/>
            <person name="Tashiro K."/>
            <person name="Asano S."/>
            <person name="Yasunaga-Aoki C."/>
            <person name="Shimizu S."/>
        </authorList>
    </citation>
    <scope>NUCLEOTIDE SEQUENCE [LARGE SCALE GENOMIC DNA]</scope>
    <source>
        <strain evidence="1 2">ATCC 14706</strain>
    </source>
</reference>
<organism evidence="1 2">
    <name type="scientific">Paenibacillus popilliae ATCC 14706</name>
    <dbReference type="NCBI Taxonomy" id="1212764"/>
    <lineage>
        <taxon>Bacteria</taxon>
        <taxon>Bacillati</taxon>
        <taxon>Bacillota</taxon>
        <taxon>Bacilli</taxon>
        <taxon>Bacillales</taxon>
        <taxon>Paenibacillaceae</taxon>
        <taxon>Paenibacillus</taxon>
    </lineage>
</organism>
<evidence type="ECO:0000313" key="1">
    <source>
        <dbReference type="EMBL" id="GAC42414.1"/>
    </source>
</evidence>
<dbReference type="EMBL" id="BALG01000098">
    <property type="protein sequence ID" value="GAC42414.1"/>
    <property type="molecule type" value="Genomic_DNA"/>
</dbReference>
<comment type="caution">
    <text evidence="1">The sequence shown here is derived from an EMBL/GenBank/DDBJ whole genome shotgun (WGS) entry which is preliminary data.</text>
</comment>
<proteinExistence type="predicted"/>
<gene>
    <name evidence="1" type="ORF">PPOP_1771</name>
</gene>
<evidence type="ECO:0000313" key="2">
    <source>
        <dbReference type="Proteomes" id="UP000029453"/>
    </source>
</evidence>
<dbReference type="AlphaFoldDB" id="M9M0P5"/>